<dbReference type="Gene3D" id="3.10.20.90">
    <property type="entry name" value="Phosphatidylinositol 3-kinase Catalytic Subunit, Chain A, domain 1"/>
    <property type="match status" value="1"/>
</dbReference>
<dbReference type="SUPFAM" id="SSF54236">
    <property type="entry name" value="Ubiquitin-like"/>
    <property type="match status" value="1"/>
</dbReference>
<feature type="compositionally biased region" description="Basic and acidic residues" evidence="1">
    <location>
        <begin position="63"/>
        <end position="72"/>
    </location>
</feature>
<dbReference type="Proteomes" id="UP001168972">
    <property type="component" value="Unassembled WGS sequence"/>
</dbReference>
<reference evidence="3" key="1">
    <citation type="journal article" date="2023" name="bioRxiv">
        <title>Scaffold-level genome assemblies of two parasitoid biocontrol wasps reveal the parthenogenesis mechanism and an associated novel virus.</title>
        <authorList>
            <person name="Inwood S."/>
            <person name="Skelly J."/>
            <person name="Guhlin J."/>
            <person name="Harrop T."/>
            <person name="Goldson S."/>
            <person name="Dearden P."/>
        </authorList>
    </citation>
    <scope>NUCLEOTIDE SEQUENCE</scope>
    <source>
        <strain evidence="3">Lincoln</strain>
        <tissue evidence="3">Whole body</tissue>
    </source>
</reference>
<name>A0AA39FTY4_MICHY</name>
<comment type="caution">
    <text evidence="3">The sequence shown here is derived from an EMBL/GenBank/DDBJ whole genome shotgun (WGS) entry which is preliminary data.</text>
</comment>
<evidence type="ECO:0000313" key="4">
    <source>
        <dbReference type="Proteomes" id="UP001168972"/>
    </source>
</evidence>
<reference evidence="3" key="2">
    <citation type="submission" date="2023-03" db="EMBL/GenBank/DDBJ databases">
        <authorList>
            <person name="Inwood S.N."/>
            <person name="Skelly J.G."/>
            <person name="Guhlin J."/>
            <person name="Harrop T.W.R."/>
            <person name="Goldson S.G."/>
            <person name="Dearden P.K."/>
        </authorList>
    </citation>
    <scope>NUCLEOTIDE SEQUENCE</scope>
    <source>
        <strain evidence="3">Lincoln</strain>
        <tissue evidence="3">Whole body</tissue>
    </source>
</reference>
<dbReference type="CDD" id="cd01795">
    <property type="entry name" value="Ubl_USP48"/>
    <property type="match status" value="1"/>
</dbReference>
<protein>
    <recommendedName>
        <fullName evidence="2">Ubiquitin-like domain-containing protein</fullName>
    </recommendedName>
</protein>
<proteinExistence type="predicted"/>
<dbReference type="InterPro" id="IPR000626">
    <property type="entry name" value="Ubiquitin-like_dom"/>
</dbReference>
<organism evidence="3 4">
    <name type="scientific">Microctonus hyperodae</name>
    <name type="common">Parasitoid wasp</name>
    <dbReference type="NCBI Taxonomy" id="165561"/>
    <lineage>
        <taxon>Eukaryota</taxon>
        <taxon>Metazoa</taxon>
        <taxon>Ecdysozoa</taxon>
        <taxon>Arthropoda</taxon>
        <taxon>Hexapoda</taxon>
        <taxon>Insecta</taxon>
        <taxon>Pterygota</taxon>
        <taxon>Neoptera</taxon>
        <taxon>Endopterygota</taxon>
        <taxon>Hymenoptera</taxon>
        <taxon>Apocrita</taxon>
        <taxon>Ichneumonoidea</taxon>
        <taxon>Braconidae</taxon>
        <taxon>Euphorinae</taxon>
        <taxon>Microctonus</taxon>
    </lineage>
</organism>
<dbReference type="InterPro" id="IPR029071">
    <property type="entry name" value="Ubiquitin-like_domsf"/>
</dbReference>
<dbReference type="EMBL" id="JAQQBR010000005">
    <property type="protein sequence ID" value="KAK0175787.1"/>
    <property type="molecule type" value="Genomic_DNA"/>
</dbReference>
<accession>A0AA39FTY4</accession>
<evidence type="ECO:0000313" key="3">
    <source>
        <dbReference type="EMBL" id="KAK0175787.1"/>
    </source>
</evidence>
<keyword evidence="4" id="KW-1185">Reference proteome</keyword>
<dbReference type="GO" id="GO:0004843">
    <property type="term" value="F:cysteine-type deubiquitinase activity"/>
    <property type="evidence" value="ECO:0007669"/>
    <property type="project" value="InterPro"/>
</dbReference>
<gene>
    <name evidence="3" type="ORF">PV327_009509</name>
</gene>
<dbReference type="SUPFAM" id="SSF143791">
    <property type="entry name" value="DUSP-like"/>
    <property type="match status" value="1"/>
</dbReference>
<dbReference type="GO" id="GO:0016579">
    <property type="term" value="P:protein deubiquitination"/>
    <property type="evidence" value="ECO:0007669"/>
    <property type="project" value="InterPro"/>
</dbReference>
<sequence>MEVRAMEYRPIVPTGVAVPGIQDYHAAIPDLSPPRSQGSSTGGASSIGDYAPRMYTPPTPPTPHEDEKYRSVDDDDDDDDDEKDRHHLGSFFRLLLVMYLDNVLPKNSAAGRSGGRHPPTDINNRQLLCEEHIGFLHTPYTTSELYSVITADEWNKLSAIYPTDHAIEIRNVGSLSNVELATVPAECHECILARVEKEKIDRLTYNQAKIYIQCVDDGEENESAVKSSRPSRSRRKGKGSHELKVSSQITLKELKVMTMHICGAPPYDQHLMLGDDELKDSNKNIGALGVYPGATLKLKIDTPQDADVNTESDSVGPEASSPEKGFKGTELVSS</sequence>
<feature type="region of interest" description="Disordered" evidence="1">
    <location>
        <begin position="302"/>
        <end position="334"/>
    </location>
</feature>
<dbReference type="GO" id="GO:0004197">
    <property type="term" value="F:cysteine-type endopeptidase activity"/>
    <property type="evidence" value="ECO:0007669"/>
    <property type="project" value="InterPro"/>
</dbReference>
<feature type="region of interest" description="Disordered" evidence="1">
    <location>
        <begin position="27"/>
        <end position="84"/>
    </location>
</feature>
<feature type="compositionally biased region" description="Acidic residues" evidence="1">
    <location>
        <begin position="73"/>
        <end position="82"/>
    </location>
</feature>
<feature type="region of interest" description="Disordered" evidence="1">
    <location>
        <begin position="221"/>
        <end position="243"/>
    </location>
</feature>
<evidence type="ECO:0000256" key="1">
    <source>
        <dbReference type="SAM" id="MobiDB-lite"/>
    </source>
</evidence>
<feature type="domain" description="Ubiquitin-like" evidence="2">
    <location>
        <begin position="232"/>
        <end position="305"/>
    </location>
</feature>
<feature type="compositionally biased region" description="Polar residues" evidence="1">
    <location>
        <begin position="34"/>
        <end position="44"/>
    </location>
</feature>
<dbReference type="InterPro" id="IPR044743">
    <property type="entry name" value="Ubl_USP48"/>
</dbReference>
<evidence type="ECO:0000259" key="2">
    <source>
        <dbReference type="PROSITE" id="PS50053"/>
    </source>
</evidence>
<dbReference type="PROSITE" id="PS50053">
    <property type="entry name" value="UBIQUITIN_2"/>
    <property type="match status" value="1"/>
</dbReference>
<dbReference type="InterPro" id="IPR035927">
    <property type="entry name" value="DUSP-like_sf"/>
</dbReference>
<feature type="compositionally biased region" description="Basic residues" evidence="1">
    <location>
        <begin position="229"/>
        <end position="238"/>
    </location>
</feature>
<dbReference type="AlphaFoldDB" id="A0AA39FTY4"/>